<keyword evidence="2" id="KW-0800">Toxin</keyword>
<dbReference type="InterPro" id="IPR003879">
    <property type="entry name" value="Butyrophylin_SPRY"/>
</dbReference>
<comment type="function">
    <text evidence="3">Neurotoxin that produces dose-dependent hypolocomotion and hyperalgesia in mice. May directly act on the central nervous system, as it is 6500-fold more potent when administered intracerebroventricularly than intraperitoneal.</text>
</comment>
<evidence type="ECO:0000256" key="1">
    <source>
        <dbReference type="ARBA" id="ARBA00009651"/>
    </source>
</evidence>
<keyword evidence="2" id="KW-0528">Neurotoxin</keyword>
<dbReference type="Pfam" id="PF00622">
    <property type="entry name" value="SPRY"/>
    <property type="match status" value="1"/>
</dbReference>
<feature type="region of interest" description="Disordered" evidence="4">
    <location>
        <begin position="1"/>
        <end position="22"/>
    </location>
</feature>
<organism evidence="6 7">
    <name type="scientific">Laticauda laticaudata</name>
    <name type="common">Blue-ringed sea krait</name>
    <name type="synonym">Blue-lipped sea krait</name>
    <dbReference type="NCBI Taxonomy" id="8630"/>
    <lineage>
        <taxon>Eukaryota</taxon>
        <taxon>Metazoa</taxon>
        <taxon>Chordata</taxon>
        <taxon>Craniata</taxon>
        <taxon>Vertebrata</taxon>
        <taxon>Euteleostomi</taxon>
        <taxon>Lepidosauria</taxon>
        <taxon>Squamata</taxon>
        <taxon>Bifurcata</taxon>
        <taxon>Unidentata</taxon>
        <taxon>Episquamata</taxon>
        <taxon>Toxicofera</taxon>
        <taxon>Serpentes</taxon>
        <taxon>Colubroidea</taxon>
        <taxon>Elapidae</taxon>
        <taxon>Laticaudinae</taxon>
        <taxon>Laticauda</taxon>
    </lineage>
</organism>
<dbReference type="SMART" id="SM00449">
    <property type="entry name" value="SPRY"/>
    <property type="match status" value="1"/>
</dbReference>
<dbReference type="InterPro" id="IPR001870">
    <property type="entry name" value="B30.2/SPRY"/>
</dbReference>
<dbReference type="Pfam" id="PF13765">
    <property type="entry name" value="PRY"/>
    <property type="match status" value="1"/>
</dbReference>
<keyword evidence="7" id="KW-1185">Reference proteome</keyword>
<dbReference type="SMART" id="SM00589">
    <property type="entry name" value="PRY"/>
    <property type="match status" value="1"/>
</dbReference>
<dbReference type="InterPro" id="IPR043136">
    <property type="entry name" value="B30.2/SPRY_sf"/>
</dbReference>
<comment type="similarity">
    <text evidence="1">Belongs to the ohanin/vespryn family.</text>
</comment>
<sequence length="219" mass="24792">ITCPSSRQRQRHEEGRQGTGTRCADWSPNRHACLSPSFYFFPPPAVITLDKETAHPLLILSKDCKSVTLGNEAPCFAKTHKRFDMSHSVLGCEEFKEGRSYWDISMGKEGDWTVGVARKSVRRKNAISIEPRSGIWAIGKRGNDYFAFDAPNCSRLQLTGELKRIRVFLNYAGKHVSFFDADEANILHHTYTSTISKEAFVPFFHLSHKHPEGSCDPLF</sequence>
<dbReference type="InterPro" id="IPR003877">
    <property type="entry name" value="SPRY_dom"/>
</dbReference>
<evidence type="ECO:0000256" key="4">
    <source>
        <dbReference type="SAM" id="MobiDB-lite"/>
    </source>
</evidence>
<dbReference type="PRINTS" id="PR01407">
    <property type="entry name" value="BUTYPHLNCDUF"/>
</dbReference>
<evidence type="ECO:0000256" key="3">
    <source>
        <dbReference type="ARBA" id="ARBA00034460"/>
    </source>
</evidence>
<evidence type="ECO:0000313" key="6">
    <source>
        <dbReference type="Ensembl" id="ENSLLTP00000015904.1"/>
    </source>
</evidence>
<protein>
    <recommendedName>
        <fullName evidence="5">B30.2/SPRY domain-containing protein</fullName>
    </recommendedName>
</protein>
<accession>A0A8C5SFQ0</accession>
<evidence type="ECO:0000313" key="7">
    <source>
        <dbReference type="Proteomes" id="UP000694406"/>
    </source>
</evidence>
<reference evidence="6" key="1">
    <citation type="submission" date="2025-08" db="UniProtKB">
        <authorList>
            <consortium name="Ensembl"/>
        </authorList>
    </citation>
    <scope>IDENTIFICATION</scope>
</reference>
<name>A0A8C5SFQ0_LATLA</name>
<evidence type="ECO:0000259" key="5">
    <source>
        <dbReference type="PROSITE" id="PS50188"/>
    </source>
</evidence>
<dbReference type="Ensembl" id="ENSLLTT00000016516.1">
    <property type="protein sequence ID" value="ENSLLTP00000015904.1"/>
    <property type="gene ID" value="ENSLLTG00000012172.1"/>
</dbReference>
<dbReference type="GeneTree" id="ENSGT01030000234669"/>
<dbReference type="Gene3D" id="2.60.120.920">
    <property type="match status" value="1"/>
</dbReference>
<reference evidence="6" key="2">
    <citation type="submission" date="2025-09" db="UniProtKB">
        <authorList>
            <consortium name="Ensembl"/>
        </authorList>
    </citation>
    <scope>IDENTIFICATION</scope>
</reference>
<dbReference type="Proteomes" id="UP000694406">
    <property type="component" value="Unplaced"/>
</dbReference>
<dbReference type="PROSITE" id="PS50188">
    <property type="entry name" value="B302_SPRY"/>
    <property type="match status" value="1"/>
</dbReference>
<dbReference type="InterPro" id="IPR006574">
    <property type="entry name" value="PRY"/>
</dbReference>
<proteinExistence type="inferred from homology"/>
<feature type="domain" description="B30.2/SPRY" evidence="5">
    <location>
        <begin position="27"/>
        <end position="219"/>
    </location>
</feature>
<dbReference type="PANTHER" id="PTHR24103">
    <property type="entry name" value="E3 UBIQUITIN-PROTEIN LIGASE TRIM"/>
    <property type="match status" value="1"/>
</dbReference>
<evidence type="ECO:0000256" key="2">
    <source>
        <dbReference type="ARBA" id="ARBA00022699"/>
    </source>
</evidence>
<dbReference type="InterPro" id="IPR013320">
    <property type="entry name" value="ConA-like_dom_sf"/>
</dbReference>
<dbReference type="InterPro" id="IPR050143">
    <property type="entry name" value="TRIM/RBCC"/>
</dbReference>
<dbReference type="AlphaFoldDB" id="A0A8C5SFQ0"/>
<dbReference type="SUPFAM" id="SSF49899">
    <property type="entry name" value="Concanavalin A-like lectins/glucanases"/>
    <property type="match status" value="1"/>
</dbReference>